<dbReference type="EMBL" id="JACHNC010000001">
    <property type="protein sequence ID" value="MBB4746086.1"/>
    <property type="molecule type" value="Genomic_DNA"/>
</dbReference>
<sequence length="146" mass="15506">MVRRWSLALLTALCGVLIAAVKIGDGAPGSAGLLLAVFLAFAFVLSPLAFPRTSGGAGDDRPVVYWRPGCPYCLRLRARLGPEAARLRWVDIWQDPDAAAAVREITGGDETVPTVVIGGRGHVNPDPSWLRDQIAPATPQAPTTRP</sequence>
<keyword evidence="4" id="KW-0560">Oxidoreductase</keyword>
<protein>
    <submittedName>
        <fullName evidence="3">Membrane protein</fullName>
    </submittedName>
    <submittedName>
        <fullName evidence="4">Mycoredoxin</fullName>
        <ecNumber evidence="4">1.20.4.3</ecNumber>
    </submittedName>
</protein>
<reference evidence="4 5" key="1">
    <citation type="submission" date="2020-08" db="EMBL/GenBank/DDBJ databases">
        <title>Sequencing the genomes of 1000 actinobacteria strains.</title>
        <authorList>
            <person name="Klenk H.-P."/>
        </authorList>
    </citation>
    <scope>NUCLEOTIDE SEQUENCE [LARGE SCALE GENOMIC DNA]</scope>
    <source>
        <strain evidence="4 5">DSM 43150</strain>
    </source>
</reference>
<evidence type="ECO:0000259" key="2">
    <source>
        <dbReference type="Pfam" id="PF00462"/>
    </source>
</evidence>
<reference evidence="3 6" key="2">
    <citation type="submission" date="2021-01" db="EMBL/GenBank/DDBJ databases">
        <title>Whole genome shotgun sequence of Actinoplanes lobatus NBRC 12513.</title>
        <authorList>
            <person name="Komaki H."/>
            <person name="Tamura T."/>
        </authorList>
    </citation>
    <scope>NUCLEOTIDE SEQUENCE [LARGE SCALE GENOMIC DNA]</scope>
    <source>
        <strain evidence="3 6">NBRC 12513</strain>
    </source>
</reference>
<accession>A0A7W7MDC5</accession>
<comment type="caution">
    <text evidence="4">The sequence shown here is derived from an EMBL/GenBank/DDBJ whole genome shotgun (WGS) entry which is preliminary data.</text>
</comment>
<keyword evidence="1" id="KW-1133">Transmembrane helix</keyword>
<feature type="domain" description="Glutaredoxin" evidence="2">
    <location>
        <begin position="63"/>
        <end position="120"/>
    </location>
</feature>
<dbReference type="EC" id="1.20.4.3" evidence="4"/>
<dbReference type="EMBL" id="BOMP01000094">
    <property type="protein sequence ID" value="GIE42423.1"/>
    <property type="molecule type" value="Genomic_DNA"/>
</dbReference>
<dbReference type="InterPro" id="IPR002109">
    <property type="entry name" value="Glutaredoxin"/>
</dbReference>
<gene>
    <name evidence="3" type="ORF">Alo02nite_53210</name>
    <name evidence="4" type="ORF">BJ964_000247</name>
</gene>
<dbReference type="InterPro" id="IPR036249">
    <property type="entry name" value="Thioredoxin-like_sf"/>
</dbReference>
<dbReference type="Pfam" id="PF00462">
    <property type="entry name" value="Glutaredoxin"/>
    <property type="match status" value="1"/>
</dbReference>
<evidence type="ECO:0000313" key="5">
    <source>
        <dbReference type="Proteomes" id="UP000590511"/>
    </source>
</evidence>
<feature type="transmembrane region" description="Helical" evidence="1">
    <location>
        <begin position="29"/>
        <end position="50"/>
    </location>
</feature>
<proteinExistence type="predicted"/>
<evidence type="ECO:0000313" key="6">
    <source>
        <dbReference type="Proteomes" id="UP000631312"/>
    </source>
</evidence>
<keyword evidence="1" id="KW-0812">Transmembrane</keyword>
<dbReference type="GO" id="GO:0016491">
    <property type="term" value="F:oxidoreductase activity"/>
    <property type="evidence" value="ECO:0007669"/>
    <property type="project" value="UniProtKB-KW"/>
</dbReference>
<keyword evidence="1" id="KW-0472">Membrane</keyword>
<dbReference type="Proteomes" id="UP000590511">
    <property type="component" value="Unassembled WGS sequence"/>
</dbReference>
<dbReference type="PROSITE" id="PS51354">
    <property type="entry name" value="GLUTAREDOXIN_2"/>
    <property type="match status" value="1"/>
</dbReference>
<name>A0A7W7MDC5_9ACTN</name>
<dbReference type="SUPFAM" id="SSF52833">
    <property type="entry name" value="Thioredoxin-like"/>
    <property type="match status" value="1"/>
</dbReference>
<keyword evidence="6" id="KW-1185">Reference proteome</keyword>
<evidence type="ECO:0000256" key="1">
    <source>
        <dbReference type="SAM" id="Phobius"/>
    </source>
</evidence>
<organism evidence="4 5">
    <name type="scientific">Actinoplanes lobatus</name>
    <dbReference type="NCBI Taxonomy" id="113568"/>
    <lineage>
        <taxon>Bacteria</taxon>
        <taxon>Bacillati</taxon>
        <taxon>Actinomycetota</taxon>
        <taxon>Actinomycetes</taxon>
        <taxon>Micromonosporales</taxon>
        <taxon>Micromonosporaceae</taxon>
        <taxon>Actinoplanes</taxon>
    </lineage>
</organism>
<dbReference type="AlphaFoldDB" id="A0A7W7MDC5"/>
<evidence type="ECO:0000313" key="3">
    <source>
        <dbReference type="EMBL" id="GIE42423.1"/>
    </source>
</evidence>
<dbReference type="CDD" id="cd02976">
    <property type="entry name" value="NrdH"/>
    <property type="match status" value="1"/>
</dbReference>
<evidence type="ECO:0000313" key="4">
    <source>
        <dbReference type="EMBL" id="MBB4746086.1"/>
    </source>
</evidence>
<dbReference type="Proteomes" id="UP000631312">
    <property type="component" value="Unassembled WGS sequence"/>
</dbReference>
<dbReference type="Gene3D" id="3.40.30.10">
    <property type="entry name" value="Glutaredoxin"/>
    <property type="match status" value="1"/>
</dbReference>
<dbReference type="RefSeq" id="WP_188118927.1">
    <property type="nucleotide sequence ID" value="NZ_BOMP01000094.1"/>
</dbReference>